<dbReference type="GO" id="GO:0005840">
    <property type="term" value="C:ribosome"/>
    <property type="evidence" value="ECO:0007669"/>
    <property type="project" value="InterPro"/>
</dbReference>
<dbReference type="GO" id="GO:0005739">
    <property type="term" value="C:mitochondrion"/>
    <property type="evidence" value="ECO:0007669"/>
    <property type="project" value="InterPro"/>
</dbReference>
<comment type="subcellular location">
    <subcellularLocation>
        <location evidence="1">Mitochondrion</location>
    </subcellularLocation>
</comment>
<evidence type="ECO:0000313" key="9">
    <source>
        <dbReference type="Ensembl" id="ENSOABP00000072975.1"/>
    </source>
</evidence>
<evidence type="ECO:0000256" key="4">
    <source>
        <dbReference type="ARBA" id="ARBA00023128"/>
    </source>
</evidence>
<reference evidence="9" key="2">
    <citation type="submission" date="2025-08" db="UniProtKB">
        <authorList>
            <consortium name="Ensembl"/>
        </authorList>
    </citation>
    <scope>IDENTIFICATION</scope>
</reference>
<dbReference type="InterPro" id="IPR023611">
    <property type="entry name" value="mS23_dom_met"/>
</dbReference>
<dbReference type="CDD" id="cd23701">
    <property type="entry name" value="At1g26750"/>
    <property type="match status" value="1"/>
</dbReference>
<dbReference type="PANTHER" id="PTHR15925">
    <property type="entry name" value="MITOCHONDRIAL RIBOSOMAL PROTEIN S23"/>
    <property type="match status" value="1"/>
</dbReference>
<dbReference type="GO" id="GO:0003735">
    <property type="term" value="F:structural constituent of ribosome"/>
    <property type="evidence" value="ECO:0007669"/>
    <property type="project" value="InterPro"/>
</dbReference>
<keyword evidence="3" id="KW-0689">Ribosomal protein</keyword>
<evidence type="ECO:0000259" key="8">
    <source>
        <dbReference type="Pfam" id="PF10484"/>
    </source>
</evidence>
<dbReference type="Pfam" id="PF10484">
    <property type="entry name" value="MRP-S23"/>
    <property type="match status" value="1"/>
</dbReference>
<reference evidence="10" key="1">
    <citation type="submission" date="2020-03" db="EMBL/GenBank/DDBJ databases">
        <title>Evolution of repeat sequences and sex chromosomes of tilapia species revealed by chromosome-level genomes.</title>
        <authorList>
            <person name="Xu L."/>
            <person name="Tao W."/>
            <person name="Wang D."/>
            <person name="Zhou Q."/>
        </authorList>
    </citation>
    <scope>NUCLEOTIDE SEQUENCE [LARGE SCALE GENOMIC DNA]</scope>
    <source>
        <strain evidence="10">Israel</strain>
    </source>
</reference>
<dbReference type="InterPro" id="IPR019520">
    <property type="entry name" value="Ribosomal_mS23_met"/>
</dbReference>
<feature type="region of interest" description="Disordered" evidence="7">
    <location>
        <begin position="166"/>
        <end position="186"/>
    </location>
</feature>
<feature type="domain" description="Small ribosomal subunit protein mS23 conserved" evidence="8">
    <location>
        <begin position="2"/>
        <end position="132"/>
    </location>
</feature>
<evidence type="ECO:0000256" key="2">
    <source>
        <dbReference type="ARBA" id="ARBA00009864"/>
    </source>
</evidence>
<dbReference type="Ensembl" id="ENSOABT00000064608.1">
    <property type="protein sequence ID" value="ENSOABP00000072975.1"/>
    <property type="gene ID" value="ENSOABG00000009515.2"/>
</dbReference>
<evidence type="ECO:0000256" key="5">
    <source>
        <dbReference type="ARBA" id="ARBA00023274"/>
    </source>
</evidence>
<evidence type="ECO:0000256" key="1">
    <source>
        <dbReference type="ARBA" id="ARBA00004173"/>
    </source>
</evidence>
<organism evidence="9 10">
    <name type="scientific">Oreochromis aureus</name>
    <name type="common">Israeli tilapia</name>
    <name type="synonym">Chromis aureus</name>
    <dbReference type="NCBI Taxonomy" id="47969"/>
    <lineage>
        <taxon>Eukaryota</taxon>
        <taxon>Metazoa</taxon>
        <taxon>Chordata</taxon>
        <taxon>Craniata</taxon>
        <taxon>Vertebrata</taxon>
        <taxon>Euteleostomi</taxon>
        <taxon>Actinopterygii</taxon>
        <taxon>Neopterygii</taxon>
        <taxon>Teleostei</taxon>
        <taxon>Neoteleostei</taxon>
        <taxon>Acanthomorphata</taxon>
        <taxon>Ovalentaria</taxon>
        <taxon>Cichlomorphae</taxon>
        <taxon>Cichliformes</taxon>
        <taxon>Cichlidae</taxon>
        <taxon>African cichlids</taxon>
        <taxon>Pseudocrenilabrinae</taxon>
        <taxon>Oreochromini</taxon>
        <taxon>Oreochromis</taxon>
    </lineage>
</organism>
<evidence type="ECO:0000256" key="3">
    <source>
        <dbReference type="ARBA" id="ARBA00022980"/>
    </source>
</evidence>
<accession>A0AAZ1XZJ9</accession>
<protein>
    <recommendedName>
        <fullName evidence="6">Small ribosomal subunit protein mS23</fullName>
    </recommendedName>
</protein>
<sequence length="186" mass="21130">MAGSRLERFGTVFTRVRDLIRSGVIKPKEKPLWYDVYKTFPPKRAPLHVKPVTSPFAKKQGIVPEIFYSEDKIRTGFYEQYGRGLRALDLSKSNFVSTCQRFVDKYRELKSHGMLDNSSLFEETAKALLKEGIILRRRGAPPTTSVRSWDGMCACVSFFGADGRGNDPRGSPATSVEHNQMDYLRT</sequence>
<keyword evidence="5" id="KW-0687">Ribonucleoprotein</keyword>
<gene>
    <name evidence="9" type="primary">MRPS23</name>
</gene>
<proteinExistence type="inferred from homology"/>
<comment type="similarity">
    <text evidence="2">Belongs to the mitochondrion-specific ribosomal protein mS23 family.</text>
</comment>
<dbReference type="InterPro" id="IPR059242">
    <property type="entry name" value="mS23_dom"/>
</dbReference>
<keyword evidence="10" id="KW-1185">Reference proteome</keyword>
<evidence type="ECO:0000313" key="10">
    <source>
        <dbReference type="Proteomes" id="UP000472276"/>
    </source>
</evidence>
<dbReference type="AlphaFoldDB" id="A0AAZ1XZJ9"/>
<dbReference type="Proteomes" id="UP000472276">
    <property type="component" value="Unassembled WGS sequence"/>
</dbReference>
<reference evidence="9" key="3">
    <citation type="submission" date="2025-09" db="UniProtKB">
        <authorList>
            <consortium name="Ensembl"/>
        </authorList>
    </citation>
    <scope>IDENTIFICATION</scope>
</reference>
<dbReference type="PANTHER" id="PTHR15925:SF2">
    <property type="entry name" value="SMALL RIBOSOMAL SUBUNIT PROTEIN MS23"/>
    <property type="match status" value="1"/>
</dbReference>
<name>A0AAZ1XZJ9_OREAU</name>
<evidence type="ECO:0000256" key="6">
    <source>
        <dbReference type="ARBA" id="ARBA00035137"/>
    </source>
</evidence>
<keyword evidence="4" id="KW-0496">Mitochondrion</keyword>
<dbReference type="GO" id="GO:0006412">
    <property type="term" value="P:translation"/>
    <property type="evidence" value="ECO:0007669"/>
    <property type="project" value="InterPro"/>
</dbReference>
<evidence type="ECO:0000256" key="7">
    <source>
        <dbReference type="SAM" id="MobiDB-lite"/>
    </source>
</evidence>